<sequence length="246" mass="26605">MARRPSVLVTITRVVSNWCLTKSMKLWFTFAFATSVCYAAVVDDLLTSAAEGFSLWASSLEGWNSGVGYDSAMIMQLSDYDPLSMQLSQLNDSVANMPVPHEEDYKLLYTSLNNLTGAVTEALSTLNQKAADFYSVGANQVIGADISQFSSAIEAIFNHVVGFLPENVDCQIKLPLSRTYDNLTSAFNSAATTFSTQVKNFTSLLDNSCISVGTTSGSKHAHSNGSFYQVAPVGLAFFFSALIALF</sequence>
<dbReference type="RefSeq" id="XP_024666674.1">
    <property type="nucleotide sequence ID" value="XM_024810906.1"/>
</dbReference>
<gene>
    <name evidence="1" type="ORF">B9G98_04349</name>
</gene>
<evidence type="ECO:0000313" key="1">
    <source>
        <dbReference type="EMBL" id="PRT56729.1"/>
    </source>
</evidence>
<dbReference type="AlphaFoldDB" id="A0A2T0FP44"/>
<dbReference type="GeneID" id="36518097"/>
<organism evidence="1 2">
    <name type="scientific">Wickerhamiella sorbophila</name>
    <dbReference type="NCBI Taxonomy" id="45607"/>
    <lineage>
        <taxon>Eukaryota</taxon>
        <taxon>Fungi</taxon>
        <taxon>Dikarya</taxon>
        <taxon>Ascomycota</taxon>
        <taxon>Saccharomycotina</taxon>
        <taxon>Dipodascomycetes</taxon>
        <taxon>Dipodascales</taxon>
        <taxon>Trichomonascaceae</taxon>
        <taxon>Wickerhamiella</taxon>
    </lineage>
</organism>
<name>A0A2T0FP44_9ASCO</name>
<accession>A0A2T0FP44</accession>
<reference evidence="1 2" key="1">
    <citation type="submission" date="2017-04" db="EMBL/GenBank/DDBJ databases">
        <title>Genome sequencing of [Candida] sorbophila.</title>
        <authorList>
            <person name="Ahn J.O."/>
        </authorList>
    </citation>
    <scope>NUCLEOTIDE SEQUENCE [LARGE SCALE GENOMIC DNA]</scope>
    <source>
        <strain evidence="1 2">DS02</strain>
    </source>
</reference>
<keyword evidence="2" id="KW-1185">Reference proteome</keyword>
<evidence type="ECO:0000313" key="2">
    <source>
        <dbReference type="Proteomes" id="UP000238350"/>
    </source>
</evidence>
<dbReference type="EMBL" id="NDIQ01000022">
    <property type="protein sequence ID" value="PRT56729.1"/>
    <property type="molecule type" value="Genomic_DNA"/>
</dbReference>
<dbReference type="Proteomes" id="UP000238350">
    <property type="component" value="Unassembled WGS sequence"/>
</dbReference>
<protein>
    <submittedName>
        <fullName evidence="1">Uncharacterized protein</fullName>
    </submittedName>
</protein>
<comment type="caution">
    <text evidence="1">The sequence shown here is derived from an EMBL/GenBank/DDBJ whole genome shotgun (WGS) entry which is preliminary data.</text>
</comment>
<proteinExistence type="predicted"/>